<dbReference type="Pfam" id="PF17177">
    <property type="entry name" value="PPR_long"/>
    <property type="match status" value="1"/>
</dbReference>
<reference evidence="5 6" key="1">
    <citation type="submission" date="2014-11" db="EMBL/GenBank/DDBJ databases">
        <authorList>
            <person name="Zhu J."/>
            <person name="Qi W."/>
            <person name="Song R."/>
        </authorList>
    </citation>
    <scope>NUCLEOTIDE SEQUENCE [LARGE SCALE GENOMIC DNA]</scope>
</reference>
<dbReference type="InterPro" id="IPR033443">
    <property type="entry name" value="PROP1-like_PPR_dom"/>
</dbReference>
<dbReference type="Proteomes" id="UP000041254">
    <property type="component" value="Unassembled WGS sequence"/>
</dbReference>
<dbReference type="STRING" id="1169540.A0A0G4F705"/>
<evidence type="ECO:0000313" key="5">
    <source>
        <dbReference type="EMBL" id="CEM07804.1"/>
    </source>
</evidence>
<dbReference type="PANTHER" id="PTHR47447:SF17">
    <property type="entry name" value="OS12G0638900 PROTEIN"/>
    <property type="match status" value="1"/>
</dbReference>
<feature type="domain" description="PROP1-like PPR" evidence="4">
    <location>
        <begin position="1952"/>
        <end position="2068"/>
    </location>
</feature>
<feature type="repeat" description="PPR" evidence="2">
    <location>
        <begin position="1901"/>
        <end position="1935"/>
    </location>
</feature>
<feature type="repeat" description="PPR" evidence="2">
    <location>
        <begin position="1376"/>
        <end position="1410"/>
    </location>
</feature>
<name>A0A0G4F705_VITBC</name>
<sequence length="2372" mass="261917">MRHLQSTASSMADVLTPVDVDLDEQPNVSVRRIQLGFTRADEGDESGEGGGNAAMVSGRREGVDLSFLQSALRGVLTGLPMKIPLRWLRMNELTEQEQLIMESLLREGTSKAREASHAAEALKTIAEALKPLPMLLKRGAALAPTELDAAADVRSLIPATLSSLLSRIEGGTATPTATADDHGSLADSMAELTAFYDEAKYYSFGTLIGRLLSAADQPKKAKPKPAKQTAKPSKAATNELRSRLASLVQEIVGEERFERKKAKGLQANAGQVCELATDVAGECERSGATSCLNREEWRKLLRLLQWIDSHESLSLVPRLLQLYPLTDGDVMYHVFMFLGELQKSITPKQPHDALDRLHTALSLFDIARTVGDRLADEEQEQSSESLHEAYSRMCQIYCKAGDPQGALALFREGQRGHRNLKFQTRDYTMLVTSLVDKWPGDAVELIEEARGMGVASPGLHRAAVRVCEERGDHQRVIALVDEMGEKGIPHTSRTITAATKAYKALNREDDAATFLSSAVPHLDKATLVSLLRLGALSSPTPLLQTAVDSLLTMQPRLTPVEMFDIIGLCQKARLFEQVFALAVPQHEKVPFTPAVKRRLDRALLRTASYARRADVALPLLDKLRVTPTEEKGEESRLTGLSVNDYLAGMWACAHNKTAVSQALDLYEEAMDQVRVQRGLLADTSSKGDDEYVMGARELTKVAIMLCGESRRGEQAKNIFMAFRRDYCSQTDMVKLLELTMKALVNSRKLKVARELYKTIADEHTDESAMMLEALPSALQETIAVKRRTAKSKEPFLRLPDGKVLEADPNLAAIVGQLANMSNPLSMDDVLALQQQMHAHLEQTGPHWVATAGAAYWQRAFSVVGMRLHATEGVTPAHLRGNIDKMKEAGLSPTTRDYNRLLSVIAKEGDLPGAKAVIAEMRREGLQLDAFIANIMALLGAGHDDQDTVWSALAELEGLMHTRARTEGDKGREDQEFVKAYASFTWQVLRGYSWRLQEANATSPSDVAPLKRRAQSAVEQLYNRCFTYRPAVAPSLVFDKRTRQLMASMWRIESTEPQTDSEIFRSFRHMRDAIKRHQVKQSLLKFMASPAGWHLDTVDGCLAEIRSLQAQAAAAEAVEGDRLIMTLPEARTIMFALSRCSEVPPDRLIEALENDLPPLMDLGGREGGDAAAVLRTDPVCQGYLVETYAKAGQWKEALDKLDQLQQMGVYPPVAAYNSVIDLLGRRNQGKKMLGLYRSLQDLHLSNDVAITPETFLTILRGLGQNGMAADTLNVLDDMLQWKRELSALKTPFKHVHFMEALQAGVRSEGLRLPQFVSEVLSVMQHVGVTPTQTLYAHAMRAAAKTGDLSAMQGLLDSSETITFASDVKNGTAAVGPSAEMLDVAIQAYVENGKGDEAVGLLDQFILKGLKPTPTTIELAARACIDGQNWRRAVNLLEFAAQEKTPVDLQTYRRVMAALPDKADVMAVFAMAEKRVGECIREAKQRKRVSPQIVDKEKARLTGLRQEAEEIYRLAREASGEGDGATAIAAKQTKQDNLFKNLIEALPKPPVATPAKDTSYQQKTLKALAASQDLTQATRIINTALQRQPNATLADQSLLLAERDYKTMIVELLRLNTSASQLEDFLLAMDNVRKQQGGSAGQRPSPLPQEFVSMVLHIGRLADWRQLNRFLEKQGFRQLPRTTQRDLGVDRQTNRRGKGSHKAPRPPTDAVDKTSLYLSLLAAIASVFYRGKFDRVPFLLNKASDWGVTLPSSGCVQEYRDKAQASLELAFADADVFATFTQQRLDALMQTLFGRPTSGRPAKDEATLAVMELLAIRGAFERLSTKQCNTLLKYTSRLDDENHPSSSASLTELIFNEMRVRGVHTRNEQTYTTVGNHLANKGHWRRAMQLLDELDREERTRPSDAIYGVVFKALHKPGRGQEALDVYSRMQSIGLFPGRVSTNYLMAALSKAGMAGSAFDVFAEAKERGVAVNLNTYTIAIQAAGTLHDPERAVALLNECRSAGISPDLVAYASAMRVAADAGHLQTVDQLYTQMKSDGISPSSGIFTFLLLACAEAGSPTQALTYLREQKSLYAIPIRTNDYQKLFRAYQTQAERGEHHHGLLDELLGHLASMREEGPLPDNVCYATCMEIASLLRDRQMAARLVEDYEQNEPLMSPYPSLKVYGTAMECYERAGDQQAMAAVWRDKVSPIASKVRSKNFAVPAYLWELVGATYSDQETEWQVGRDRSMVVESRRDSAKAAGGRKERGDGAAAVMTAKRKTALRRSASLDAFEAELNELLADQAAHLWNADYWLCLVELGRVMKTEREQGTQTNEHDLSSRVRQLAARIVGERSQYLTTPVVERAKEVGYDAGGASEASSLPMTDMVQQVAVS</sequence>
<evidence type="ECO:0000256" key="1">
    <source>
        <dbReference type="ARBA" id="ARBA00022737"/>
    </source>
</evidence>
<feature type="compositionally biased region" description="Basic residues" evidence="3">
    <location>
        <begin position="1692"/>
        <end position="1702"/>
    </location>
</feature>
<keyword evidence="1" id="KW-0677">Repeat</keyword>
<dbReference type="EMBL" id="CDMY01000378">
    <property type="protein sequence ID" value="CEM07804.1"/>
    <property type="molecule type" value="Genomic_DNA"/>
</dbReference>
<keyword evidence="6" id="KW-1185">Reference proteome</keyword>
<dbReference type="InterPro" id="IPR002885">
    <property type="entry name" value="PPR_rpt"/>
</dbReference>
<feature type="repeat" description="PPR" evidence="2">
    <location>
        <begin position="893"/>
        <end position="927"/>
    </location>
</feature>
<dbReference type="VEuPathDB" id="CryptoDB:Vbra_21210"/>
<dbReference type="PROSITE" id="PS51375">
    <property type="entry name" value="PPR"/>
    <property type="match status" value="5"/>
</dbReference>
<evidence type="ECO:0000259" key="4">
    <source>
        <dbReference type="Pfam" id="PF17177"/>
    </source>
</evidence>
<dbReference type="InterPro" id="IPR011990">
    <property type="entry name" value="TPR-like_helical_dom_sf"/>
</dbReference>
<feature type="repeat" description="PPR" evidence="2">
    <location>
        <begin position="2006"/>
        <end position="2040"/>
    </location>
</feature>
<protein>
    <recommendedName>
        <fullName evidence="4">PROP1-like PPR domain-containing protein</fullName>
    </recommendedName>
</protein>
<dbReference type="InParanoid" id="A0A0G4F705"/>
<proteinExistence type="predicted"/>
<feature type="repeat" description="PPR" evidence="2">
    <location>
        <begin position="1176"/>
        <end position="1210"/>
    </location>
</feature>
<organism evidence="5 6">
    <name type="scientific">Vitrella brassicaformis (strain CCMP3155)</name>
    <dbReference type="NCBI Taxonomy" id="1169540"/>
    <lineage>
        <taxon>Eukaryota</taxon>
        <taxon>Sar</taxon>
        <taxon>Alveolata</taxon>
        <taxon>Colpodellida</taxon>
        <taxon>Vitrellaceae</taxon>
        <taxon>Vitrella</taxon>
    </lineage>
</organism>
<feature type="region of interest" description="Disordered" evidence="3">
    <location>
        <begin position="1679"/>
        <end position="1707"/>
    </location>
</feature>
<accession>A0A0G4F705</accession>
<dbReference type="PANTHER" id="PTHR47447">
    <property type="entry name" value="OS03G0856100 PROTEIN"/>
    <property type="match status" value="1"/>
</dbReference>
<feature type="compositionally biased region" description="Basic and acidic residues" evidence="3">
    <location>
        <begin position="1681"/>
        <end position="1691"/>
    </location>
</feature>
<feature type="region of interest" description="Disordered" evidence="3">
    <location>
        <begin position="216"/>
        <end position="238"/>
    </location>
</feature>
<gene>
    <name evidence="5" type="ORF">Vbra_21210</name>
</gene>
<evidence type="ECO:0000256" key="3">
    <source>
        <dbReference type="SAM" id="MobiDB-lite"/>
    </source>
</evidence>
<evidence type="ECO:0000313" key="6">
    <source>
        <dbReference type="Proteomes" id="UP000041254"/>
    </source>
</evidence>
<feature type="compositionally biased region" description="Low complexity" evidence="3">
    <location>
        <begin position="226"/>
        <end position="237"/>
    </location>
</feature>
<evidence type="ECO:0000256" key="2">
    <source>
        <dbReference type="PROSITE-ProRule" id="PRU00708"/>
    </source>
</evidence>
<dbReference type="Pfam" id="PF13812">
    <property type="entry name" value="PPR_3"/>
    <property type="match status" value="1"/>
</dbReference>
<dbReference type="OrthoDB" id="423968at2759"/>
<dbReference type="Gene3D" id="1.25.40.10">
    <property type="entry name" value="Tetratricopeptide repeat domain"/>
    <property type="match status" value="7"/>
</dbReference>
<dbReference type="Pfam" id="PF01535">
    <property type="entry name" value="PPR"/>
    <property type="match status" value="3"/>
</dbReference>